<evidence type="ECO:0000256" key="3">
    <source>
        <dbReference type="ARBA" id="ARBA00022989"/>
    </source>
</evidence>
<accession>A0A0N5BBI2</accession>
<keyword evidence="2 5" id="KW-0812">Transmembrane</keyword>
<feature type="transmembrane region" description="Helical" evidence="5">
    <location>
        <begin position="6"/>
        <end position="25"/>
    </location>
</feature>
<name>A0A0N5BBI2_STREA</name>
<feature type="transmembrane region" description="Helical" evidence="5">
    <location>
        <begin position="74"/>
        <end position="94"/>
    </location>
</feature>
<keyword evidence="4 5" id="KW-0472">Membrane</keyword>
<evidence type="ECO:0000256" key="1">
    <source>
        <dbReference type="ARBA" id="ARBA00004141"/>
    </source>
</evidence>
<evidence type="ECO:0000313" key="6">
    <source>
        <dbReference type="Proteomes" id="UP000046392"/>
    </source>
</evidence>
<dbReference type="AlphaFoldDB" id="A0A0N5BBI2"/>
<dbReference type="WBParaSite" id="SPAL_0000339000.1">
    <property type="protein sequence ID" value="SPAL_0000339000.1"/>
    <property type="gene ID" value="SPAL_0000339000"/>
</dbReference>
<dbReference type="PANTHER" id="PTHR10924:SF6">
    <property type="entry name" value="SOLUTE CARRIER FAMILY 49 MEMBER A3"/>
    <property type="match status" value="1"/>
</dbReference>
<proteinExistence type="predicted"/>
<evidence type="ECO:0000256" key="4">
    <source>
        <dbReference type="ARBA" id="ARBA00023136"/>
    </source>
</evidence>
<sequence length="125" mass="13742">MGEYKAYAAYFSTALAAIVYPWIMFTSPKVSSVWVTSNQRNLETTIGIMANPLGVMLASIISSPIVSVPEDVKLTIFIGGIPAVIGMIVTFVFVHRSASLFPPSVTSAKKEMPYWKEMKETFTNI</sequence>
<evidence type="ECO:0000256" key="5">
    <source>
        <dbReference type="SAM" id="Phobius"/>
    </source>
</evidence>
<dbReference type="SUPFAM" id="SSF103473">
    <property type="entry name" value="MFS general substrate transporter"/>
    <property type="match status" value="1"/>
</dbReference>
<organism evidence="6 7">
    <name type="scientific">Strongyloides papillosus</name>
    <name type="common">Intestinal threadworm</name>
    <dbReference type="NCBI Taxonomy" id="174720"/>
    <lineage>
        <taxon>Eukaryota</taxon>
        <taxon>Metazoa</taxon>
        <taxon>Ecdysozoa</taxon>
        <taxon>Nematoda</taxon>
        <taxon>Chromadorea</taxon>
        <taxon>Rhabditida</taxon>
        <taxon>Tylenchina</taxon>
        <taxon>Panagrolaimomorpha</taxon>
        <taxon>Strongyloidoidea</taxon>
        <taxon>Strongyloididae</taxon>
        <taxon>Strongyloides</taxon>
    </lineage>
</organism>
<protein>
    <submittedName>
        <fullName evidence="7">MFS domain-containing protein</fullName>
    </submittedName>
</protein>
<evidence type="ECO:0000256" key="2">
    <source>
        <dbReference type="ARBA" id="ARBA00022692"/>
    </source>
</evidence>
<dbReference type="PANTHER" id="PTHR10924">
    <property type="entry name" value="MAJOR FACILITATOR SUPERFAMILY PROTEIN-RELATED"/>
    <property type="match status" value="1"/>
</dbReference>
<dbReference type="GO" id="GO:0016020">
    <property type="term" value="C:membrane"/>
    <property type="evidence" value="ECO:0007669"/>
    <property type="project" value="UniProtKB-SubCell"/>
</dbReference>
<feature type="transmembrane region" description="Helical" evidence="5">
    <location>
        <begin position="46"/>
        <end position="68"/>
    </location>
</feature>
<comment type="subcellular location">
    <subcellularLocation>
        <location evidence="1">Membrane</location>
        <topology evidence="1">Multi-pass membrane protein</topology>
    </subcellularLocation>
</comment>
<evidence type="ECO:0000313" key="7">
    <source>
        <dbReference type="WBParaSite" id="SPAL_0000339000.1"/>
    </source>
</evidence>
<dbReference type="InterPro" id="IPR036259">
    <property type="entry name" value="MFS_trans_sf"/>
</dbReference>
<reference evidence="7" key="1">
    <citation type="submission" date="2017-02" db="UniProtKB">
        <authorList>
            <consortium name="WormBaseParasite"/>
        </authorList>
    </citation>
    <scope>IDENTIFICATION</scope>
</reference>
<keyword evidence="6" id="KW-1185">Reference proteome</keyword>
<dbReference type="InterPro" id="IPR049680">
    <property type="entry name" value="FLVCR1-2_SLC49-like"/>
</dbReference>
<dbReference type="Proteomes" id="UP000046392">
    <property type="component" value="Unplaced"/>
</dbReference>
<keyword evidence="3 5" id="KW-1133">Transmembrane helix</keyword>